<dbReference type="STRING" id="39495.SAMN02745111_00830"/>
<evidence type="ECO:0000313" key="5">
    <source>
        <dbReference type="Proteomes" id="UP000190814"/>
    </source>
</evidence>
<comment type="similarity">
    <text evidence="2">Belongs to the UPF0161 family.</text>
</comment>
<dbReference type="AlphaFoldDB" id="A0A1T4VFY0"/>
<dbReference type="Proteomes" id="UP000190814">
    <property type="component" value="Unassembled WGS sequence"/>
</dbReference>
<protein>
    <recommendedName>
        <fullName evidence="2">Putative membrane protein insertion efficiency factor</fullName>
    </recommendedName>
</protein>
<evidence type="ECO:0000256" key="2">
    <source>
        <dbReference type="HAMAP-Rule" id="MF_00386"/>
    </source>
</evidence>
<dbReference type="OrthoDB" id="9801753at2"/>
<dbReference type="PANTHER" id="PTHR33383:SF1">
    <property type="entry name" value="MEMBRANE PROTEIN INSERTION EFFICIENCY FACTOR-RELATED"/>
    <property type="match status" value="1"/>
</dbReference>
<dbReference type="Pfam" id="PF01809">
    <property type="entry name" value="YidD"/>
    <property type="match status" value="1"/>
</dbReference>
<accession>A0A1T4VFY0</accession>
<keyword evidence="5" id="KW-1185">Reference proteome</keyword>
<keyword evidence="1 2" id="KW-0472">Membrane</keyword>
<sequence>MKKDKSIIVHIKKEIKLISNSIVFIFVLLIRFYQKFISPMKRTHCIYTPTCSQYAIEALKKYGPVKGLFLSIKRILRCNPLAKGGYDPVP</sequence>
<keyword evidence="3" id="KW-0812">Transmembrane</keyword>
<organism evidence="4 5">
    <name type="scientific">Eubacterium uniforme</name>
    <dbReference type="NCBI Taxonomy" id="39495"/>
    <lineage>
        <taxon>Bacteria</taxon>
        <taxon>Bacillati</taxon>
        <taxon>Bacillota</taxon>
        <taxon>Clostridia</taxon>
        <taxon>Eubacteriales</taxon>
        <taxon>Eubacteriaceae</taxon>
        <taxon>Eubacterium</taxon>
    </lineage>
</organism>
<keyword evidence="3" id="KW-1133">Transmembrane helix</keyword>
<evidence type="ECO:0000256" key="3">
    <source>
        <dbReference type="SAM" id="Phobius"/>
    </source>
</evidence>
<dbReference type="HAMAP" id="MF_00386">
    <property type="entry name" value="UPF0161_YidD"/>
    <property type="match status" value="1"/>
</dbReference>
<dbReference type="EMBL" id="FUXZ01000004">
    <property type="protein sequence ID" value="SKA63431.1"/>
    <property type="molecule type" value="Genomic_DNA"/>
</dbReference>
<proteinExistence type="inferred from homology"/>
<comment type="function">
    <text evidence="2">Could be involved in insertion of integral membrane proteins into the membrane.</text>
</comment>
<dbReference type="NCBIfam" id="TIGR00278">
    <property type="entry name" value="membrane protein insertion efficiency factor YidD"/>
    <property type="match status" value="1"/>
</dbReference>
<reference evidence="4 5" key="1">
    <citation type="submission" date="2017-02" db="EMBL/GenBank/DDBJ databases">
        <authorList>
            <person name="Peterson S.W."/>
        </authorList>
    </citation>
    <scope>NUCLEOTIDE SEQUENCE [LARGE SCALE GENOMIC DNA]</scope>
    <source>
        <strain evidence="4 5">ATCC 35992</strain>
    </source>
</reference>
<gene>
    <name evidence="4" type="ORF">SAMN02745111_00830</name>
</gene>
<evidence type="ECO:0000256" key="1">
    <source>
        <dbReference type="ARBA" id="ARBA00023136"/>
    </source>
</evidence>
<dbReference type="GO" id="GO:0005886">
    <property type="term" value="C:plasma membrane"/>
    <property type="evidence" value="ECO:0007669"/>
    <property type="project" value="UniProtKB-SubCell"/>
</dbReference>
<comment type="subcellular location">
    <subcellularLocation>
        <location evidence="2">Cell membrane</location>
        <topology evidence="2">Peripheral membrane protein</topology>
        <orientation evidence="2">Cytoplasmic side</orientation>
    </subcellularLocation>
</comment>
<keyword evidence="2" id="KW-1003">Cell membrane</keyword>
<dbReference type="InterPro" id="IPR002696">
    <property type="entry name" value="Membr_insert_effic_factor_YidD"/>
</dbReference>
<name>A0A1T4VFY0_9FIRM</name>
<dbReference type="PANTHER" id="PTHR33383">
    <property type="entry name" value="MEMBRANE PROTEIN INSERTION EFFICIENCY FACTOR-RELATED"/>
    <property type="match status" value="1"/>
</dbReference>
<evidence type="ECO:0000313" key="4">
    <source>
        <dbReference type="EMBL" id="SKA63431.1"/>
    </source>
</evidence>
<dbReference type="SMART" id="SM01234">
    <property type="entry name" value="Haemolytic"/>
    <property type="match status" value="1"/>
</dbReference>
<feature type="transmembrane region" description="Helical" evidence="3">
    <location>
        <begin position="15"/>
        <end position="33"/>
    </location>
</feature>